<evidence type="ECO:0000313" key="4">
    <source>
        <dbReference type="EMBL" id="SHE94482.1"/>
    </source>
</evidence>
<dbReference type="Pfam" id="PF09557">
    <property type="entry name" value="DUF2382"/>
    <property type="match status" value="1"/>
</dbReference>
<feature type="compositionally biased region" description="Low complexity" evidence="1">
    <location>
        <begin position="134"/>
        <end position="148"/>
    </location>
</feature>
<dbReference type="InterPro" id="IPR025889">
    <property type="entry name" value="GSP17M-like_dom"/>
</dbReference>
<feature type="region of interest" description="Disordered" evidence="1">
    <location>
        <begin position="125"/>
        <end position="151"/>
    </location>
</feature>
<proteinExistence type="predicted"/>
<dbReference type="InterPro" id="IPR019060">
    <property type="entry name" value="DUF2382"/>
</dbReference>
<dbReference type="EMBL" id="FQUF01000022">
    <property type="protein sequence ID" value="SHE94482.1"/>
    <property type="molecule type" value="Genomic_DNA"/>
</dbReference>
<reference evidence="5" key="1">
    <citation type="submission" date="2016-11" db="EMBL/GenBank/DDBJ databases">
        <authorList>
            <person name="Varghese N."/>
            <person name="Submissions S."/>
        </authorList>
    </citation>
    <scope>NUCLEOTIDE SEQUENCE [LARGE SCALE GENOMIC DNA]</scope>
    <source>
        <strain evidence="5">DSM 15692</strain>
    </source>
</reference>
<feature type="compositionally biased region" description="Basic and acidic residues" evidence="1">
    <location>
        <begin position="277"/>
        <end position="315"/>
    </location>
</feature>
<dbReference type="InterPro" id="IPR052967">
    <property type="entry name" value="Stress_Response_Assoc"/>
</dbReference>
<feature type="compositionally biased region" description="Basic and acidic residues" evidence="1">
    <location>
        <begin position="204"/>
        <end position="220"/>
    </location>
</feature>
<evidence type="ECO:0000259" key="2">
    <source>
        <dbReference type="Pfam" id="PF09557"/>
    </source>
</evidence>
<dbReference type="STRING" id="1121025.SAMN02745249_01475"/>
<evidence type="ECO:0000259" key="3">
    <source>
        <dbReference type="Pfam" id="PF11181"/>
    </source>
</evidence>
<feature type="region of interest" description="Disordered" evidence="1">
    <location>
        <begin position="204"/>
        <end position="315"/>
    </location>
</feature>
<dbReference type="PANTHER" id="PTHR38463">
    <property type="entry name" value="STRESS RESPONSE PROTEIN YSNF"/>
    <property type="match status" value="1"/>
</dbReference>
<keyword evidence="5" id="KW-1185">Reference proteome</keyword>
<feature type="compositionally biased region" description="Basic and acidic residues" evidence="1">
    <location>
        <begin position="58"/>
        <end position="71"/>
    </location>
</feature>
<dbReference type="Pfam" id="PF11181">
    <property type="entry name" value="YflT"/>
    <property type="match status" value="1"/>
</dbReference>
<dbReference type="PANTHER" id="PTHR38463:SF1">
    <property type="entry name" value="STRESS RESPONSE PROTEIN YSNF"/>
    <property type="match status" value="1"/>
</dbReference>
<name>A0A1M4XMQ4_9LACT</name>
<evidence type="ECO:0000256" key="1">
    <source>
        <dbReference type="SAM" id="MobiDB-lite"/>
    </source>
</evidence>
<sequence length="315" mass="36043">MEKRVEGIYSNVEDAMQAVDRLREKGYNHKNITVVANDEVRNRLSSNVDAEVTTEDTEDHHSMDRVNRENDDQSLWESIKDFFTMDDTYDESNYEQPDYDADNDPLYAHREAIAKGEIVVLVSGEPDTSKGMDQTDTTTDTDTATTRTDTMDTDRDDETIELREERLKVDKEKEKTGEVHVSKKVVEDTETVEVPVTKEEVTIERKPVSGDKTTDDKIDTTDEEDIVIPIEEEKVTPRKETDVVEEVEIKKEAKQDSQTVGDTVRHEELEVDDEDGHVDKQNKKDKPSNKPSDDDTLDKEISNDHLDDHLGTNNH</sequence>
<dbReference type="AlphaFoldDB" id="A0A1M4XMQ4"/>
<protein>
    <submittedName>
        <fullName evidence="4">Conserved domain-containing protein</fullName>
    </submittedName>
</protein>
<dbReference type="NCBIfam" id="TIGR02271">
    <property type="entry name" value="YsnF/AvaK domain"/>
    <property type="match status" value="1"/>
</dbReference>
<evidence type="ECO:0000313" key="5">
    <source>
        <dbReference type="Proteomes" id="UP000184128"/>
    </source>
</evidence>
<dbReference type="OrthoDB" id="2334846at2"/>
<dbReference type="RefSeq" id="WP_073298221.1">
    <property type="nucleotide sequence ID" value="NZ_FQUF01000022.1"/>
</dbReference>
<accession>A0A1M4XMQ4</accession>
<gene>
    <name evidence="4" type="ORF">SAMN02745249_01475</name>
</gene>
<feature type="region of interest" description="Disordered" evidence="1">
    <location>
        <begin position="50"/>
        <end position="71"/>
    </location>
</feature>
<feature type="domain" description="DUF2382" evidence="2">
    <location>
        <begin position="160"/>
        <end position="271"/>
    </location>
</feature>
<feature type="compositionally biased region" description="Basic and acidic residues" evidence="1">
    <location>
        <begin position="231"/>
        <end position="255"/>
    </location>
</feature>
<dbReference type="Proteomes" id="UP000184128">
    <property type="component" value="Unassembled WGS sequence"/>
</dbReference>
<feature type="domain" description="General stress protein 17M-like" evidence="3">
    <location>
        <begin position="7"/>
        <end position="87"/>
    </location>
</feature>
<organism evidence="4 5">
    <name type="scientific">Atopostipes suicloacalis DSM 15692</name>
    <dbReference type="NCBI Taxonomy" id="1121025"/>
    <lineage>
        <taxon>Bacteria</taxon>
        <taxon>Bacillati</taxon>
        <taxon>Bacillota</taxon>
        <taxon>Bacilli</taxon>
        <taxon>Lactobacillales</taxon>
        <taxon>Carnobacteriaceae</taxon>
        <taxon>Atopostipes</taxon>
    </lineage>
</organism>